<dbReference type="EMBL" id="KN817604">
    <property type="protein sequence ID" value="KJA17405.1"/>
    <property type="molecule type" value="Genomic_DNA"/>
</dbReference>
<dbReference type="AlphaFoldDB" id="A0A0D2PAQ3"/>
<accession>A0A0D2PAQ3</accession>
<keyword evidence="3" id="KW-1185">Reference proteome</keyword>
<sequence>MQERTPKTVYCHLGHNRAADSIEADHVVLHHAYDAAMGRVPVPFPNKRSSYLQHPSPQYARAPRNPASAHTAQTTVTPPIMLFQHPAIFLAATCAAASTVPVGREAGAPGTCIVVRSLGPTPFGYNAGDEGIVDAGLIFAENPDGSYTVTGVISPAEANITQSVGQVRPGFTIDWLVEGAVCQ</sequence>
<feature type="compositionally biased region" description="Polar residues" evidence="1">
    <location>
        <begin position="47"/>
        <end position="56"/>
    </location>
</feature>
<organism evidence="2 3">
    <name type="scientific">Hypholoma sublateritium (strain FD-334 SS-4)</name>
    <dbReference type="NCBI Taxonomy" id="945553"/>
    <lineage>
        <taxon>Eukaryota</taxon>
        <taxon>Fungi</taxon>
        <taxon>Dikarya</taxon>
        <taxon>Basidiomycota</taxon>
        <taxon>Agaricomycotina</taxon>
        <taxon>Agaricomycetes</taxon>
        <taxon>Agaricomycetidae</taxon>
        <taxon>Agaricales</taxon>
        <taxon>Agaricineae</taxon>
        <taxon>Strophariaceae</taxon>
        <taxon>Hypholoma</taxon>
    </lineage>
</organism>
<reference evidence="3" key="1">
    <citation type="submission" date="2014-04" db="EMBL/GenBank/DDBJ databases">
        <title>Evolutionary Origins and Diversification of the Mycorrhizal Mutualists.</title>
        <authorList>
            <consortium name="DOE Joint Genome Institute"/>
            <consortium name="Mycorrhizal Genomics Consortium"/>
            <person name="Kohler A."/>
            <person name="Kuo A."/>
            <person name="Nagy L.G."/>
            <person name="Floudas D."/>
            <person name="Copeland A."/>
            <person name="Barry K.W."/>
            <person name="Cichocki N."/>
            <person name="Veneault-Fourrey C."/>
            <person name="LaButti K."/>
            <person name="Lindquist E.A."/>
            <person name="Lipzen A."/>
            <person name="Lundell T."/>
            <person name="Morin E."/>
            <person name="Murat C."/>
            <person name="Riley R."/>
            <person name="Ohm R."/>
            <person name="Sun H."/>
            <person name="Tunlid A."/>
            <person name="Henrissat B."/>
            <person name="Grigoriev I.V."/>
            <person name="Hibbett D.S."/>
            <person name="Martin F."/>
        </authorList>
    </citation>
    <scope>NUCLEOTIDE SEQUENCE [LARGE SCALE GENOMIC DNA]</scope>
    <source>
        <strain evidence="3">FD-334 SS-4</strain>
    </source>
</reference>
<evidence type="ECO:0000313" key="2">
    <source>
        <dbReference type="EMBL" id="KJA17405.1"/>
    </source>
</evidence>
<protein>
    <submittedName>
        <fullName evidence="2">Uncharacterized protein</fullName>
    </submittedName>
</protein>
<feature type="region of interest" description="Disordered" evidence="1">
    <location>
        <begin position="47"/>
        <end position="71"/>
    </location>
</feature>
<evidence type="ECO:0000256" key="1">
    <source>
        <dbReference type="SAM" id="MobiDB-lite"/>
    </source>
</evidence>
<evidence type="ECO:0000313" key="3">
    <source>
        <dbReference type="Proteomes" id="UP000054270"/>
    </source>
</evidence>
<dbReference type="Proteomes" id="UP000054270">
    <property type="component" value="Unassembled WGS sequence"/>
</dbReference>
<gene>
    <name evidence="2" type="ORF">HYPSUDRAFT_206238</name>
</gene>
<name>A0A0D2PAQ3_HYPSF</name>
<proteinExistence type="predicted"/>